<comment type="caution">
    <text evidence="1">The sequence shown here is derived from an EMBL/GenBank/DDBJ whole genome shotgun (WGS) entry which is preliminary data.</text>
</comment>
<keyword evidence="2" id="KW-1185">Reference proteome</keyword>
<dbReference type="PANTHER" id="PTHR21831:SF2">
    <property type="entry name" value="MICROTUBULE-ASSOCIATED PROTEIN 10"/>
    <property type="match status" value="1"/>
</dbReference>
<reference evidence="1 2" key="1">
    <citation type="submission" date="2024-05" db="EMBL/GenBank/DDBJ databases">
        <title>Genome sequencing and assembly of Indian major carp, Cirrhinus mrigala (Hamilton, 1822).</title>
        <authorList>
            <person name="Mohindra V."/>
            <person name="Chowdhury L.M."/>
            <person name="Lal K."/>
            <person name="Jena J.K."/>
        </authorList>
    </citation>
    <scope>NUCLEOTIDE SEQUENCE [LARGE SCALE GENOMIC DNA]</scope>
    <source>
        <strain evidence="1">CM1030</strain>
        <tissue evidence="1">Blood</tissue>
    </source>
</reference>
<accession>A0ABD0PXV1</accession>
<dbReference type="InterPro" id="IPR039302">
    <property type="entry name" value="MAP10"/>
</dbReference>
<dbReference type="EMBL" id="JAMKFB020000013">
    <property type="protein sequence ID" value="KAL0178646.1"/>
    <property type="molecule type" value="Genomic_DNA"/>
</dbReference>
<evidence type="ECO:0000313" key="2">
    <source>
        <dbReference type="Proteomes" id="UP001529510"/>
    </source>
</evidence>
<sequence length="188" mass="20555">MVLDLKDETPKLIGSSLISLTKVTEKIKADVEKHGIGTPSAYGERLITPICNLMGNSIGVISLAYKIVSLGAHLIPHIPENRVYEVGVTRGKGEEQPLVHAKCPVKDEMPSEMSENHSGNVLLQQISLDGQSADIVISEAKQPGVPAFTQTEPAKRRVSWSEDAQEYTTFCPPPLFYSSSVKNRQETK</sequence>
<feature type="non-terminal residue" evidence="1">
    <location>
        <position position="188"/>
    </location>
</feature>
<proteinExistence type="predicted"/>
<protein>
    <submittedName>
        <fullName evidence="1">Uncharacterized protein</fullName>
    </submittedName>
</protein>
<gene>
    <name evidence="1" type="ORF">M9458_027540</name>
</gene>
<dbReference type="Proteomes" id="UP001529510">
    <property type="component" value="Unassembled WGS sequence"/>
</dbReference>
<name>A0ABD0PXV1_CIRMR</name>
<dbReference type="PANTHER" id="PTHR21831">
    <property type="entry name" value="MICROTUBULE-ASSOCIATED PROTEIN 10"/>
    <property type="match status" value="1"/>
</dbReference>
<dbReference type="AlphaFoldDB" id="A0ABD0PXV1"/>
<organism evidence="1 2">
    <name type="scientific">Cirrhinus mrigala</name>
    <name type="common">Mrigala</name>
    <dbReference type="NCBI Taxonomy" id="683832"/>
    <lineage>
        <taxon>Eukaryota</taxon>
        <taxon>Metazoa</taxon>
        <taxon>Chordata</taxon>
        <taxon>Craniata</taxon>
        <taxon>Vertebrata</taxon>
        <taxon>Euteleostomi</taxon>
        <taxon>Actinopterygii</taxon>
        <taxon>Neopterygii</taxon>
        <taxon>Teleostei</taxon>
        <taxon>Ostariophysi</taxon>
        <taxon>Cypriniformes</taxon>
        <taxon>Cyprinidae</taxon>
        <taxon>Labeoninae</taxon>
        <taxon>Labeonini</taxon>
        <taxon>Cirrhinus</taxon>
    </lineage>
</organism>
<evidence type="ECO:0000313" key="1">
    <source>
        <dbReference type="EMBL" id="KAL0178646.1"/>
    </source>
</evidence>